<organism evidence="9 10">
    <name type="scientific">Owenia fusiformis</name>
    <name type="common">Polychaete worm</name>
    <dbReference type="NCBI Taxonomy" id="6347"/>
    <lineage>
        <taxon>Eukaryota</taxon>
        <taxon>Metazoa</taxon>
        <taxon>Spiralia</taxon>
        <taxon>Lophotrochozoa</taxon>
        <taxon>Annelida</taxon>
        <taxon>Polychaeta</taxon>
        <taxon>Sedentaria</taxon>
        <taxon>Canalipalpata</taxon>
        <taxon>Sabellida</taxon>
        <taxon>Oweniida</taxon>
        <taxon>Oweniidae</taxon>
        <taxon>Owenia</taxon>
    </lineage>
</organism>
<protein>
    <recommendedName>
        <fullName evidence="3">Mediator of RNA polymerase II transcription subunit 23</fullName>
    </recommendedName>
    <alternativeName>
        <fullName evidence="7">Mediator complex subunit 23</fullName>
    </alternativeName>
</protein>
<dbReference type="PANTHER" id="PTHR12691">
    <property type="entry name" value="MEDIATOR OF RNA POLYMERASE II TRANSCRIPTION SUBUNIT 23"/>
    <property type="match status" value="1"/>
</dbReference>
<dbReference type="EMBL" id="CAIIXF020000007">
    <property type="protein sequence ID" value="CAH1789085.1"/>
    <property type="molecule type" value="Genomic_DNA"/>
</dbReference>
<dbReference type="GO" id="GO:0006357">
    <property type="term" value="P:regulation of transcription by RNA polymerase II"/>
    <property type="evidence" value="ECO:0007669"/>
    <property type="project" value="TreeGrafter"/>
</dbReference>
<dbReference type="InterPro" id="IPR021629">
    <property type="entry name" value="Mediator_Med23"/>
</dbReference>
<dbReference type="GO" id="GO:0010628">
    <property type="term" value="P:positive regulation of gene expression"/>
    <property type="evidence" value="ECO:0007669"/>
    <property type="project" value="TreeGrafter"/>
</dbReference>
<dbReference type="GO" id="GO:0016592">
    <property type="term" value="C:mediator complex"/>
    <property type="evidence" value="ECO:0007669"/>
    <property type="project" value="TreeGrafter"/>
</dbReference>
<feature type="compositionally biased region" description="Basic residues" evidence="8">
    <location>
        <begin position="1345"/>
        <end position="1354"/>
    </location>
</feature>
<evidence type="ECO:0000256" key="1">
    <source>
        <dbReference type="ARBA" id="ARBA00004123"/>
    </source>
</evidence>
<evidence type="ECO:0000256" key="8">
    <source>
        <dbReference type="SAM" id="MobiDB-lite"/>
    </source>
</evidence>
<dbReference type="GO" id="GO:0005667">
    <property type="term" value="C:transcription regulator complex"/>
    <property type="evidence" value="ECO:0007669"/>
    <property type="project" value="TreeGrafter"/>
</dbReference>
<comment type="subcellular location">
    <subcellularLocation>
        <location evidence="1">Nucleus</location>
    </subcellularLocation>
</comment>
<keyword evidence="4" id="KW-0805">Transcription regulation</keyword>
<dbReference type="Proteomes" id="UP000749559">
    <property type="component" value="Unassembled WGS sequence"/>
</dbReference>
<name>A0A8J1Y3P2_OWEFU</name>
<dbReference type="OrthoDB" id="9982951at2759"/>
<evidence type="ECO:0000256" key="4">
    <source>
        <dbReference type="ARBA" id="ARBA00023015"/>
    </source>
</evidence>
<evidence type="ECO:0000256" key="6">
    <source>
        <dbReference type="ARBA" id="ARBA00023242"/>
    </source>
</evidence>
<accession>A0A8J1Y3P2</accession>
<evidence type="ECO:0000256" key="5">
    <source>
        <dbReference type="ARBA" id="ARBA00023163"/>
    </source>
</evidence>
<evidence type="ECO:0000256" key="7">
    <source>
        <dbReference type="ARBA" id="ARBA00031961"/>
    </source>
</evidence>
<keyword evidence="10" id="KW-1185">Reference proteome</keyword>
<evidence type="ECO:0000256" key="3">
    <source>
        <dbReference type="ARBA" id="ARBA00019696"/>
    </source>
</evidence>
<feature type="region of interest" description="Disordered" evidence="8">
    <location>
        <begin position="1334"/>
        <end position="1354"/>
    </location>
</feature>
<sequence length="1354" mass="155463">MSAIEDDKVRIAVQEILGVQSLEEAFANYIEHSDHTEENRLKTCRDIFQRFLESMQNQEKGMLLYIRHIHKIRNSKQTQLLLSTLESMVENNTLSPKLVCEIILACEQLTLANVETWCQMFALMHNIIGGVDYKGCRDLLKVILEKLSNIPQSDNISIFRGIEALKKVVLLILNRNACLLPAYFAINEITKIQQPNKLWPHWILGKDLADFMQSFRPVAQMLTTAGRSSLLPIVGHSSSQANMWKLNPAELKFPRTGPLPYDKELYEPQTKLLQYVLEQPYSRDMVCNILSLNRQTKYRCIVLEEQVVELVVVAMEKTEEDGNSSEEKEISQLLWQHLSSQLIYFVLFQFASFPHMVMSLYDKLKGRELRKGRDHLMWVLLQFISGSIQKNPLNDFLPVLKLYDLLYPEKTVLDVPDINNAQCTHKMAVTSIWIHLDKKAQTDCVKLHRPMPNLLKGHLEFLETNIKQRVLPMTDFRIALLCNAYSTNSDYFSHPMGILIETIYGTQQNTTMLPGNIQSSSPTQPLPMRMLDSLTVHAKMSLIHGIVSKVIRLAQNKSPVALAPALVETYSRLLVYMEIESLGIKGFISQLLPNVFKSHAWGILHTLLEMFSYRLHHIQPHYRVQLLSHLHSLASVPQTNQNQLHLCVESTALRLITGLGSSEVQPQLSRLFNESKNLALLSGESEELNRALVLTLARALQVTGSETMSASWCKEIMTTLMKHTPHGWSSHTLSCFPPALQDFFNQNAVPKEDKQQLKQNVELEYRKWKSMTSEADLIAHFSMAGSPPLFLCILWKAVLEDGRFNPVAYKVLDRLGPRTVSAHLRTFADFLVFEFTTTARGQQVNKCVEALNDMIWKCSILSVDRIVLTLALRSLEGNEAQICLFIIQLLLLKPAEFRERVVEFVGNNSPEHWLESNWHERHMEFHLKFPEKFYYNEGMPDQSQHQYLPIYFGNVCLRFIPVFDIIVHRFLELPPVSKSLETILDHLGGLYKFHDRPITYLYNTLHYYEKRLKERPGLKRKLVQTIIGAMEEIRPTNWCLSQDYLQYMQRPPDDINWIPEEEYYMKLVARLVNTVAGNVPSPFPGCDWRFNEFPNPAAHALHATCVELMALPVASVTVGNALLDLVLKGCCQVDADKVMSWMNAIGLILTALPESYWCTMNEKILEVMQSATFANPSGDCNPFQMLNFSSSHAVYSRTLPSDVLALCHAVWIHASTGQLNHLPGFVEEKLKPVIKTEEQFIYLCHLVGPFLQRLHTERTRCLLELTKTLYEVLLNVDKSAQHLHYIDPICDFLYHIKYMFIGDGIKNEIEKLIKNYRPPLQLRLRFICFAKEDATPTQPEPKPIATKRKSQTVE</sequence>
<reference evidence="9" key="1">
    <citation type="submission" date="2022-03" db="EMBL/GenBank/DDBJ databases">
        <authorList>
            <person name="Martin C."/>
        </authorList>
    </citation>
    <scope>NUCLEOTIDE SEQUENCE</scope>
</reference>
<proteinExistence type="inferred from homology"/>
<evidence type="ECO:0000313" key="10">
    <source>
        <dbReference type="Proteomes" id="UP000749559"/>
    </source>
</evidence>
<evidence type="ECO:0000313" key="9">
    <source>
        <dbReference type="EMBL" id="CAH1789085.1"/>
    </source>
</evidence>
<evidence type="ECO:0000256" key="2">
    <source>
        <dbReference type="ARBA" id="ARBA00010222"/>
    </source>
</evidence>
<gene>
    <name evidence="9" type="ORF">OFUS_LOCUS14503</name>
</gene>
<dbReference type="PANTHER" id="PTHR12691:SF10">
    <property type="entry name" value="MEDIATOR OF RNA POLYMERASE II TRANSCRIPTION SUBUNIT 23"/>
    <property type="match status" value="1"/>
</dbReference>
<dbReference type="Pfam" id="PF11573">
    <property type="entry name" value="Med23"/>
    <property type="match status" value="1"/>
</dbReference>
<keyword evidence="6" id="KW-0539">Nucleus</keyword>
<comment type="caution">
    <text evidence="9">The sequence shown here is derived from an EMBL/GenBank/DDBJ whole genome shotgun (WGS) entry which is preliminary data.</text>
</comment>
<keyword evidence="5" id="KW-0804">Transcription</keyword>
<comment type="similarity">
    <text evidence="2">Belongs to the Mediator complex subunit 23 family.</text>
</comment>